<dbReference type="Proteomes" id="UP001501126">
    <property type="component" value="Unassembled WGS sequence"/>
</dbReference>
<keyword evidence="2" id="KW-1185">Reference proteome</keyword>
<accession>A0ABP3Y2S7</accession>
<protein>
    <submittedName>
        <fullName evidence="1">Uncharacterized protein</fullName>
    </submittedName>
</protein>
<sequence length="164" mass="19056">MKHVLLILVFISSVLSLECYSQDYSEEAKAHFGQYLDSKSQTEMIVKSLPSLEDCKLIFQDKSAYTFYGFVEEMKSSLPDDESNENEVFADCRIETFTTYDIKDNKGNYAGGMKEIVDQIQPNVTFYRVTYLREKDAEAGVSYNYFVNIKGNWVFIPKPWRVLR</sequence>
<evidence type="ECO:0000313" key="2">
    <source>
        <dbReference type="Proteomes" id="UP001501126"/>
    </source>
</evidence>
<proteinExistence type="predicted"/>
<comment type="caution">
    <text evidence="1">The sequence shown here is derived from an EMBL/GenBank/DDBJ whole genome shotgun (WGS) entry which is preliminary data.</text>
</comment>
<reference evidence="2" key="1">
    <citation type="journal article" date="2019" name="Int. J. Syst. Evol. Microbiol.">
        <title>The Global Catalogue of Microorganisms (GCM) 10K type strain sequencing project: providing services to taxonomists for standard genome sequencing and annotation.</title>
        <authorList>
            <consortium name="The Broad Institute Genomics Platform"/>
            <consortium name="The Broad Institute Genome Sequencing Center for Infectious Disease"/>
            <person name="Wu L."/>
            <person name="Ma J."/>
        </authorList>
    </citation>
    <scope>NUCLEOTIDE SEQUENCE [LARGE SCALE GENOMIC DNA]</scope>
    <source>
        <strain evidence="2">JCM 16083</strain>
    </source>
</reference>
<dbReference type="RefSeq" id="WP_343787821.1">
    <property type="nucleotide sequence ID" value="NZ_BAAAFH010000011.1"/>
</dbReference>
<dbReference type="EMBL" id="BAAAFH010000011">
    <property type="protein sequence ID" value="GAA0875885.1"/>
    <property type="molecule type" value="Genomic_DNA"/>
</dbReference>
<organism evidence="1 2">
    <name type="scientific">Wandonia haliotis</name>
    <dbReference type="NCBI Taxonomy" id="574963"/>
    <lineage>
        <taxon>Bacteria</taxon>
        <taxon>Pseudomonadati</taxon>
        <taxon>Bacteroidota</taxon>
        <taxon>Flavobacteriia</taxon>
        <taxon>Flavobacteriales</taxon>
        <taxon>Crocinitomicaceae</taxon>
        <taxon>Wandonia</taxon>
    </lineage>
</organism>
<evidence type="ECO:0000313" key="1">
    <source>
        <dbReference type="EMBL" id="GAA0875885.1"/>
    </source>
</evidence>
<name>A0ABP3Y2S7_9FLAO</name>
<gene>
    <name evidence="1" type="ORF">GCM10009118_22940</name>
</gene>